<feature type="non-terminal residue" evidence="3">
    <location>
        <position position="199"/>
    </location>
</feature>
<dbReference type="PRINTS" id="PR00625">
    <property type="entry name" value="JDOMAIN"/>
</dbReference>
<dbReference type="PROSITE" id="PS50076">
    <property type="entry name" value="DNAJ_2"/>
    <property type="match status" value="1"/>
</dbReference>
<dbReference type="AlphaFoldDB" id="A0A382MEY6"/>
<evidence type="ECO:0000259" key="2">
    <source>
        <dbReference type="PROSITE" id="PS50076"/>
    </source>
</evidence>
<name>A0A382MEY6_9ZZZZ</name>
<dbReference type="Gene3D" id="1.10.287.110">
    <property type="entry name" value="DnaJ domain"/>
    <property type="match status" value="1"/>
</dbReference>
<gene>
    <name evidence="3" type="ORF">METZ01_LOCUS299952</name>
</gene>
<accession>A0A382MEY6</accession>
<dbReference type="InterPro" id="IPR036869">
    <property type="entry name" value="J_dom_sf"/>
</dbReference>
<reference evidence="3" key="1">
    <citation type="submission" date="2018-05" db="EMBL/GenBank/DDBJ databases">
        <authorList>
            <person name="Lanie J.A."/>
            <person name="Ng W.-L."/>
            <person name="Kazmierczak K.M."/>
            <person name="Andrzejewski T.M."/>
            <person name="Davidsen T.M."/>
            <person name="Wayne K.J."/>
            <person name="Tettelin H."/>
            <person name="Glass J.I."/>
            <person name="Rusch D."/>
            <person name="Podicherti R."/>
            <person name="Tsui H.-C.T."/>
            <person name="Winkler M.E."/>
        </authorList>
    </citation>
    <scope>NUCLEOTIDE SEQUENCE</scope>
</reference>
<feature type="compositionally biased region" description="Basic and acidic residues" evidence="1">
    <location>
        <begin position="100"/>
        <end position="112"/>
    </location>
</feature>
<dbReference type="InterPro" id="IPR001623">
    <property type="entry name" value="DnaJ_domain"/>
</dbReference>
<feature type="region of interest" description="Disordered" evidence="1">
    <location>
        <begin position="77"/>
        <end position="112"/>
    </location>
</feature>
<dbReference type="SUPFAM" id="SSF46565">
    <property type="entry name" value="Chaperone J-domain"/>
    <property type="match status" value="1"/>
</dbReference>
<feature type="domain" description="J" evidence="2">
    <location>
        <begin position="11"/>
        <end position="81"/>
    </location>
</feature>
<dbReference type="CDD" id="cd06257">
    <property type="entry name" value="DnaJ"/>
    <property type="match status" value="1"/>
</dbReference>
<evidence type="ECO:0000256" key="1">
    <source>
        <dbReference type="SAM" id="MobiDB-lite"/>
    </source>
</evidence>
<dbReference type="EMBL" id="UINC01093019">
    <property type="protein sequence ID" value="SVC47098.1"/>
    <property type="molecule type" value="Genomic_DNA"/>
</dbReference>
<proteinExistence type="predicted"/>
<dbReference type="Pfam" id="PF00226">
    <property type="entry name" value="DnaJ"/>
    <property type="match status" value="1"/>
</dbReference>
<organism evidence="3">
    <name type="scientific">marine metagenome</name>
    <dbReference type="NCBI Taxonomy" id="408172"/>
    <lineage>
        <taxon>unclassified sequences</taxon>
        <taxon>metagenomes</taxon>
        <taxon>ecological metagenomes</taxon>
    </lineage>
</organism>
<sequence>MAQLITSNAENLYELLGVHPSASIEEVRESYERKLEEVHEESLASYSLCPDEENEQRLKDLSMAFMKLADPRSRKQYDQGFESVRTRQDLSASRSRKGMPKLEKTGARPSTEDRKVVFIQPQQLPDVDSFPSREESANESAKLHKDTFRVLNGKNEKTRQKVEEYFLSLEAHDEKVRFNGTILNQIRKLKGIKVSEMAE</sequence>
<protein>
    <recommendedName>
        <fullName evidence="2">J domain-containing protein</fullName>
    </recommendedName>
</protein>
<evidence type="ECO:0000313" key="3">
    <source>
        <dbReference type="EMBL" id="SVC47098.1"/>
    </source>
</evidence>